<keyword evidence="1" id="KW-1133">Transmembrane helix</keyword>
<accession>A0A6J4QMY3</accession>
<keyword evidence="1" id="KW-0812">Transmembrane</keyword>
<dbReference type="AlphaFoldDB" id="A0A6J4QMY3"/>
<proteinExistence type="predicted"/>
<gene>
    <name evidence="2" type="ORF">AVDCRST_MAG14-262</name>
</gene>
<name>A0A6J4QMY3_9ACTN</name>
<reference evidence="2" key="1">
    <citation type="submission" date="2020-02" db="EMBL/GenBank/DDBJ databases">
        <authorList>
            <person name="Meier V. D."/>
        </authorList>
    </citation>
    <scope>NUCLEOTIDE SEQUENCE</scope>
    <source>
        <strain evidence="2">AVDCRST_MAG14</strain>
    </source>
</reference>
<sequence length="76" mass="8345">MKSTFPDTREMENPAEGEKASPLVVGLIALCAGITVSNLYLTSHSCDAIFAVFNVFWTTIVFLLFMLNVRTAMVTV</sequence>
<dbReference type="EMBL" id="CADCVG010000012">
    <property type="protein sequence ID" value="CAA9444514.1"/>
    <property type="molecule type" value="Genomic_DNA"/>
</dbReference>
<feature type="transmembrane region" description="Helical" evidence="1">
    <location>
        <begin position="20"/>
        <end position="41"/>
    </location>
</feature>
<feature type="transmembrane region" description="Helical" evidence="1">
    <location>
        <begin position="48"/>
        <end position="67"/>
    </location>
</feature>
<protein>
    <submittedName>
        <fullName evidence="2">Uncharacterized protein</fullName>
    </submittedName>
</protein>
<evidence type="ECO:0000313" key="2">
    <source>
        <dbReference type="EMBL" id="CAA9444514.1"/>
    </source>
</evidence>
<organism evidence="2">
    <name type="scientific">uncultured Rubrobacteraceae bacterium</name>
    <dbReference type="NCBI Taxonomy" id="349277"/>
    <lineage>
        <taxon>Bacteria</taxon>
        <taxon>Bacillati</taxon>
        <taxon>Actinomycetota</taxon>
        <taxon>Rubrobacteria</taxon>
        <taxon>Rubrobacterales</taxon>
        <taxon>Rubrobacteraceae</taxon>
        <taxon>environmental samples</taxon>
    </lineage>
</organism>
<keyword evidence="1" id="KW-0472">Membrane</keyword>
<evidence type="ECO:0000256" key="1">
    <source>
        <dbReference type="SAM" id="Phobius"/>
    </source>
</evidence>